<organism evidence="5 6">
    <name type="scientific">Trinickia fusca</name>
    <dbReference type="NCBI Taxonomy" id="2419777"/>
    <lineage>
        <taxon>Bacteria</taxon>
        <taxon>Pseudomonadati</taxon>
        <taxon>Pseudomonadota</taxon>
        <taxon>Betaproteobacteria</taxon>
        <taxon>Burkholderiales</taxon>
        <taxon>Burkholderiaceae</taxon>
        <taxon>Trinickia</taxon>
    </lineage>
</organism>
<dbReference type="Proteomes" id="UP000280434">
    <property type="component" value="Unassembled WGS sequence"/>
</dbReference>
<evidence type="ECO:0000256" key="1">
    <source>
        <dbReference type="ARBA" id="ARBA00010990"/>
    </source>
</evidence>
<dbReference type="InterPro" id="IPR055066">
    <property type="entry name" value="AASDHPPT_N"/>
</dbReference>
<keyword evidence="6" id="KW-1185">Reference proteome</keyword>
<evidence type="ECO:0000313" key="6">
    <source>
        <dbReference type="Proteomes" id="UP000280434"/>
    </source>
</evidence>
<dbReference type="InterPro" id="IPR008278">
    <property type="entry name" value="4-PPantetheinyl_Trfase_dom"/>
</dbReference>
<name>A0A494XUZ3_9BURK</name>
<evidence type="ECO:0000313" key="5">
    <source>
        <dbReference type="EMBL" id="RKP52776.1"/>
    </source>
</evidence>
<dbReference type="AlphaFoldDB" id="A0A494XUZ3"/>
<accession>A0A494XUZ3</accession>
<dbReference type="OrthoDB" id="9808281at2"/>
<dbReference type="Pfam" id="PF22624">
    <property type="entry name" value="AASDHPPT_N"/>
    <property type="match status" value="1"/>
</dbReference>
<dbReference type="GO" id="GO:0005829">
    <property type="term" value="C:cytosol"/>
    <property type="evidence" value="ECO:0007669"/>
    <property type="project" value="TreeGrafter"/>
</dbReference>
<dbReference type="Pfam" id="PF01648">
    <property type="entry name" value="ACPS"/>
    <property type="match status" value="1"/>
</dbReference>
<feature type="domain" description="4'-phosphopantetheinyl transferase" evidence="3">
    <location>
        <begin position="128"/>
        <end position="211"/>
    </location>
</feature>
<comment type="similarity">
    <text evidence="1">Belongs to the P-Pant transferase superfamily. Gsp/Sfp/HetI/AcpT family.</text>
</comment>
<protein>
    <submittedName>
        <fullName evidence="5">4'-phosphopantetheinyl transferase superfamily protein</fullName>
    </submittedName>
</protein>
<dbReference type="GO" id="GO:0000287">
    <property type="term" value="F:magnesium ion binding"/>
    <property type="evidence" value="ECO:0007669"/>
    <property type="project" value="InterPro"/>
</dbReference>
<dbReference type="PANTHER" id="PTHR12215">
    <property type="entry name" value="PHOSPHOPANTETHEINE TRANSFERASE"/>
    <property type="match status" value="1"/>
</dbReference>
<dbReference type="SUPFAM" id="SSF56214">
    <property type="entry name" value="4'-phosphopantetheinyl transferase"/>
    <property type="match status" value="2"/>
</dbReference>
<evidence type="ECO:0000259" key="3">
    <source>
        <dbReference type="Pfam" id="PF01648"/>
    </source>
</evidence>
<evidence type="ECO:0000256" key="2">
    <source>
        <dbReference type="ARBA" id="ARBA00022679"/>
    </source>
</evidence>
<gene>
    <name evidence="5" type="ORF">D7S89_00720</name>
</gene>
<feature type="domain" description="4'-phosphopantetheinyl transferase N-terminal" evidence="4">
    <location>
        <begin position="42"/>
        <end position="122"/>
    </location>
</feature>
<evidence type="ECO:0000259" key="4">
    <source>
        <dbReference type="Pfam" id="PF22624"/>
    </source>
</evidence>
<comment type="caution">
    <text evidence="5">The sequence shown here is derived from an EMBL/GenBank/DDBJ whole genome shotgun (WGS) entry which is preliminary data.</text>
</comment>
<dbReference type="PANTHER" id="PTHR12215:SF10">
    <property type="entry name" value="L-AMINOADIPATE-SEMIALDEHYDE DEHYDROGENASE-PHOSPHOPANTETHEINYL TRANSFERASE"/>
    <property type="match status" value="1"/>
</dbReference>
<dbReference type="InterPro" id="IPR050559">
    <property type="entry name" value="P-Pant_transferase_sf"/>
</dbReference>
<dbReference type="Gene3D" id="3.90.470.20">
    <property type="entry name" value="4'-phosphopantetheinyl transferase domain"/>
    <property type="match status" value="1"/>
</dbReference>
<reference evidence="5 6" key="1">
    <citation type="submission" date="2018-10" db="EMBL/GenBank/DDBJ databases">
        <title>Paraburkholderia sp. 7MK8-2, isolated from soil.</title>
        <authorList>
            <person name="Gao Z.-H."/>
            <person name="Qiu L.-H."/>
        </authorList>
    </citation>
    <scope>NUCLEOTIDE SEQUENCE [LARGE SCALE GENOMIC DNA]</scope>
    <source>
        <strain evidence="5 6">7MK8-2</strain>
    </source>
</reference>
<keyword evidence="2 5" id="KW-0808">Transferase</keyword>
<dbReference type="GO" id="GO:0019878">
    <property type="term" value="P:lysine biosynthetic process via aminoadipic acid"/>
    <property type="evidence" value="ECO:0007669"/>
    <property type="project" value="TreeGrafter"/>
</dbReference>
<dbReference type="GO" id="GO:0008897">
    <property type="term" value="F:holo-[acyl-carrier-protein] synthase activity"/>
    <property type="evidence" value="ECO:0007669"/>
    <property type="project" value="InterPro"/>
</dbReference>
<dbReference type="EMBL" id="RBZV01000001">
    <property type="protein sequence ID" value="RKP52776.1"/>
    <property type="molecule type" value="Genomic_DNA"/>
</dbReference>
<dbReference type="InterPro" id="IPR037143">
    <property type="entry name" value="4-PPantetheinyl_Trfase_dom_sf"/>
</dbReference>
<proteinExistence type="inferred from homology"/>
<sequence length="249" mass="27160">MVLHNDRSPFETIALDVPHAQAAGVELLRVSIDMHASLDARAYAVLADDEQARAARFLRREDALRHAAGRAALREALAARLAVPAHALRFVSDTTGRPRLAAPWDEQYDFNLSHAGEYALIALSRRRRVGVDIEAWRDGFDWRSVADSTFGPRDRAYVDARSPEAHREAFYAVWTAKEALLKALGAGMAVEGGMTGFSVLGANVDVPDVHLTPVPARVGVSGVDAYEARWCVAPAGYSACVAWSREALR</sequence>